<organism evidence="1 2">
    <name type="scientific">Panagrolaimus davidi</name>
    <dbReference type="NCBI Taxonomy" id="227884"/>
    <lineage>
        <taxon>Eukaryota</taxon>
        <taxon>Metazoa</taxon>
        <taxon>Ecdysozoa</taxon>
        <taxon>Nematoda</taxon>
        <taxon>Chromadorea</taxon>
        <taxon>Rhabditida</taxon>
        <taxon>Tylenchina</taxon>
        <taxon>Panagrolaimomorpha</taxon>
        <taxon>Panagrolaimoidea</taxon>
        <taxon>Panagrolaimidae</taxon>
        <taxon>Panagrolaimus</taxon>
    </lineage>
</organism>
<name>A0A914Q3C5_9BILA</name>
<keyword evidence="1" id="KW-1185">Reference proteome</keyword>
<dbReference type="WBParaSite" id="PDA_v2.g25286.t1">
    <property type="protein sequence ID" value="PDA_v2.g25286.t1"/>
    <property type="gene ID" value="PDA_v2.g25286"/>
</dbReference>
<accession>A0A914Q3C5</accession>
<dbReference type="Proteomes" id="UP000887578">
    <property type="component" value="Unplaced"/>
</dbReference>
<proteinExistence type="predicted"/>
<evidence type="ECO:0000313" key="2">
    <source>
        <dbReference type="WBParaSite" id="PDA_v2.g25286.t1"/>
    </source>
</evidence>
<dbReference type="AlphaFoldDB" id="A0A914Q3C5"/>
<protein>
    <submittedName>
        <fullName evidence="2">Uncharacterized protein</fullName>
    </submittedName>
</protein>
<reference evidence="2" key="1">
    <citation type="submission" date="2022-11" db="UniProtKB">
        <authorList>
            <consortium name="WormBaseParasite"/>
        </authorList>
    </citation>
    <scope>IDENTIFICATION</scope>
</reference>
<evidence type="ECO:0000313" key="1">
    <source>
        <dbReference type="Proteomes" id="UP000887578"/>
    </source>
</evidence>
<sequence length="307" mass="35320">MVVAIGVDVNAGKGKCFDSENQTVKSFTFQKIDSSNYNTFKSLIREIKSFNLSKISHICITGCSNDREENLLEEAFDSLNPCIEFTISNDFECEYLYLYGLLERKLQPNENFAVIRITDSDASAEMFKLVGDKLVLFRYYFAQASHSSMDSETAERLLNLINSERYCKNFVIQYLSFKHKWMCQKIFKHANIVYTKPVDGSRSAMLYSMMLAGIAKRIKIDLCSDNTIDALPDATENGNIVLPKISQVNSSFTLPQVFQEYIKRVGISKRPSRSTVFSPKHYLEKFTAERHVQYARKQLCRMRSESY</sequence>